<feature type="transmembrane region" description="Helical" evidence="1">
    <location>
        <begin position="189"/>
        <end position="207"/>
    </location>
</feature>
<dbReference type="Proteomes" id="UP001597252">
    <property type="component" value="Unassembled WGS sequence"/>
</dbReference>
<keyword evidence="1" id="KW-0472">Membrane</keyword>
<feature type="transmembrane region" description="Helical" evidence="1">
    <location>
        <begin position="470"/>
        <end position="488"/>
    </location>
</feature>
<evidence type="ECO:0000256" key="1">
    <source>
        <dbReference type="SAM" id="Phobius"/>
    </source>
</evidence>
<proteinExistence type="predicted"/>
<protein>
    <submittedName>
        <fullName evidence="2">ABC transporter permease</fullName>
    </submittedName>
</protein>
<feature type="transmembrane region" description="Helical" evidence="1">
    <location>
        <begin position="244"/>
        <end position="269"/>
    </location>
</feature>
<evidence type="ECO:0000313" key="3">
    <source>
        <dbReference type="Proteomes" id="UP001597252"/>
    </source>
</evidence>
<gene>
    <name evidence="2" type="ORF">ACFQ5J_04615</name>
</gene>
<dbReference type="EMBL" id="JBHTON010000010">
    <property type="protein sequence ID" value="MFD1484515.1"/>
    <property type="molecule type" value="Genomic_DNA"/>
</dbReference>
<dbReference type="RefSeq" id="WP_125754024.1">
    <property type="nucleotide sequence ID" value="NZ_JBHTON010000010.1"/>
</dbReference>
<feature type="transmembrane region" description="Helical" evidence="1">
    <location>
        <begin position="54"/>
        <end position="75"/>
    </location>
</feature>
<accession>A0ABW4E7U7</accession>
<comment type="caution">
    <text evidence="2">The sequence shown here is derived from an EMBL/GenBank/DDBJ whole genome shotgun (WGS) entry which is preliminary data.</text>
</comment>
<feature type="transmembrane region" description="Helical" evidence="1">
    <location>
        <begin position="289"/>
        <end position="309"/>
    </location>
</feature>
<feature type="transmembrane region" description="Helical" evidence="1">
    <location>
        <begin position="163"/>
        <end position="183"/>
    </location>
</feature>
<keyword evidence="3" id="KW-1185">Reference proteome</keyword>
<evidence type="ECO:0000313" key="2">
    <source>
        <dbReference type="EMBL" id="MFD1484515.1"/>
    </source>
</evidence>
<feature type="transmembrane region" description="Helical" evidence="1">
    <location>
        <begin position="360"/>
        <end position="379"/>
    </location>
</feature>
<keyword evidence="1" id="KW-0812">Transmembrane</keyword>
<reference evidence="3" key="1">
    <citation type="journal article" date="2019" name="Int. J. Syst. Evol. Microbiol.">
        <title>The Global Catalogue of Microorganisms (GCM) 10K type strain sequencing project: providing services to taxonomists for standard genome sequencing and annotation.</title>
        <authorList>
            <consortium name="The Broad Institute Genomics Platform"/>
            <consortium name="The Broad Institute Genome Sequencing Center for Infectious Disease"/>
            <person name="Wu L."/>
            <person name="Ma J."/>
        </authorList>
    </citation>
    <scope>NUCLEOTIDE SEQUENCE [LARGE SCALE GENOMIC DNA]</scope>
    <source>
        <strain evidence="3">CCM 8903</strain>
    </source>
</reference>
<feature type="transmembrane region" description="Helical" evidence="1">
    <location>
        <begin position="429"/>
        <end position="449"/>
    </location>
</feature>
<keyword evidence="1" id="KW-1133">Transmembrane helix</keyword>
<organism evidence="2 3">
    <name type="scientific">Lacticaseibacillus baoqingensis</name>
    <dbReference type="NCBI Taxonomy" id="2486013"/>
    <lineage>
        <taxon>Bacteria</taxon>
        <taxon>Bacillati</taxon>
        <taxon>Bacillota</taxon>
        <taxon>Bacilli</taxon>
        <taxon>Lactobacillales</taxon>
        <taxon>Lactobacillaceae</taxon>
        <taxon>Lacticaseibacillus</taxon>
    </lineage>
</organism>
<feature type="transmembrane region" description="Helical" evidence="1">
    <location>
        <begin position="87"/>
        <end position="103"/>
    </location>
</feature>
<feature type="transmembrane region" description="Helical" evidence="1">
    <location>
        <begin position="214"/>
        <end position="232"/>
    </location>
</feature>
<sequence length="620" mass="69161">MILGALLLALTLAGWNAGLRVLGVDSHLAWLDSLLLQILVMYTFAMVNALTIGFWVVAGVGWLAFGLIVLAVMLGKLNFPFVGTHPFDLWMIAMGIVMGLALWRSPLIHYDNYTHWALIVKFMTATGRLPGAHDALITYTSYPPATGLFITYVAKFLGFHDGVLCLAQFILIWAAVYTIFGVLRDKTRGLMIFVLCFTISIANVFNIAIRMNNLLVDFVLPIVAVGGIAGAYCCRHHVKQQLAHVALVVASLLLIKNSGTFFVIALLLYLAYTRLQGPKAHRWRRRAQAVGVTALAGGLGYLPFLWWNWHVKTTFTLSKHEISTAAYSQQLAHESTAQILGIGRKLIASVASLDALSTRGIILINVVLAAAYLVIRLLCQQHNHLLALLAALDVGFILYDVSLFGMYVLAMPYNEAKQLDGLERYLSSVVIFALFLGAMGLVIAMDDALYERDFTQRDLRGFRSFATKNLYQVAAFVLVIFSVILMFSETNGIQYTNHMNKNALPLQLQRIGPQWTRLNHEKVAIVDPHAGDVADYYAGYVGRYYFFSDQVVGQENWNMSRQQFKQAVLAFDYVAIPEWHRTFSAMVKQVWGQKVKTGIFKVTPQGLQRVKGIPKVARQD</sequence>
<feature type="transmembrane region" description="Helical" evidence="1">
    <location>
        <begin position="386"/>
        <end position="409"/>
    </location>
</feature>
<name>A0ABW4E7U7_9LACO</name>
<feature type="transmembrane region" description="Helical" evidence="1">
    <location>
        <begin position="28"/>
        <end position="47"/>
    </location>
</feature>